<name>A0A1H6J684_MAGFU</name>
<feature type="region of interest" description="Disordered" evidence="1">
    <location>
        <begin position="1"/>
        <end position="27"/>
    </location>
</feature>
<evidence type="ECO:0000313" key="3">
    <source>
        <dbReference type="Proteomes" id="UP000182983"/>
    </source>
</evidence>
<evidence type="ECO:0000313" key="2">
    <source>
        <dbReference type="EMBL" id="SEH56233.1"/>
    </source>
</evidence>
<keyword evidence="3" id="KW-1185">Reference proteome</keyword>
<dbReference type="AlphaFoldDB" id="A0A1H6J684"/>
<dbReference type="EMBL" id="FNWO01000014">
    <property type="protein sequence ID" value="SEH56233.1"/>
    <property type="molecule type" value="Genomic_DNA"/>
</dbReference>
<dbReference type="Proteomes" id="UP000182983">
    <property type="component" value="Unassembled WGS sequence"/>
</dbReference>
<reference evidence="3" key="1">
    <citation type="submission" date="2016-10" db="EMBL/GenBank/DDBJ databases">
        <authorList>
            <person name="Varghese N."/>
            <person name="Submissions S."/>
        </authorList>
    </citation>
    <scope>NUCLEOTIDE SEQUENCE [LARGE SCALE GENOMIC DNA]</scope>
    <source>
        <strain evidence="3">DSM 13234</strain>
    </source>
</reference>
<sequence>MRQKSGSSSTTRMRAGREGLTSALVSPFGASTGRNTLSTQRFIFGQSRWLRGMIRPEPGMALAYVD</sequence>
<organism evidence="2 3">
    <name type="scientific">Magnetospirillum fulvum</name>
    <name type="common">Rhodospirillum fulvum</name>
    <dbReference type="NCBI Taxonomy" id="1082"/>
    <lineage>
        <taxon>Bacteria</taxon>
        <taxon>Pseudomonadati</taxon>
        <taxon>Pseudomonadota</taxon>
        <taxon>Alphaproteobacteria</taxon>
        <taxon>Rhodospirillales</taxon>
        <taxon>Rhodospirillaceae</taxon>
        <taxon>Magnetospirillum</taxon>
    </lineage>
</organism>
<protein>
    <submittedName>
        <fullName evidence="2">Uncharacterized protein</fullName>
    </submittedName>
</protein>
<evidence type="ECO:0000256" key="1">
    <source>
        <dbReference type="SAM" id="MobiDB-lite"/>
    </source>
</evidence>
<feature type="compositionally biased region" description="Polar residues" evidence="1">
    <location>
        <begin position="1"/>
        <end position="12"/>
    </location>
</feature>
<proteinExistence type="predicted"/>
<accession>A0A1H6J684</accession>
<gene>
    <name evidence="2" type="ORF">SAMN04244559_02954</name>
</gene>